<evidence type="ECO:0000313" key="1">
    <source>
        <dbReference type="EMBL" id="RCX33150.1"/>
    </source>
</evidence>
<protein>
    <submittedName>
        <fullName evidence="1">Uncharacterized protein</fullName>
    </submittedName>
</protein>
<sequence>MGDLIRQVREAIPFDTPADILCTGICHGCSVKLLEYLDLELTEWEYRLEEGAQPTLGDLDRLAKTSRKVYRVLQKNGLVTERTGS</sequence>
<organism evidence="1 2">
    <name type="scientific">Thioalbus denitrificans</name>
    <dbReference type="NCBI Taxonomy" id="547122"/>
    <lineage>
        <taxon>Bacteria</taxon>
        <taxon>Pseudomonadati</taxon>
        <taxon>Pseudomonadota</taxon>
        <taxon>Gammaproteobacteria</taxon>
        <taxon>Chromatiales</taxon>
        <taxon>Ectothiorhodospiraceae</taxon>
        <taxon>Thioalbus</taxon>
    </lineage>
</organism>
<dbReference type="AlphaFoldDB" id="A0A369CGG4"/>
<evidence type="ECO:0000313" key="2">
    <source>
        <dbReference type="Proteomes" id="UP000252707"/>
    </source>
</evidence>
<accession>A0A369CGG4</accession>
<name>A0A369CGG4_9GAMM</name>
<proteinExistence type="predicted"/>
<dbReference type="Proteomes" id="UP000252707">
    <property type="component" value="Unassembled WGS sequence"/>
</dbReference>
<comment type="caution">
    <text evidence="1">The sequence shown here is derived from an EMBL/GenBank/DDBJ whole genome shotgun (WGS) entry which is preliminary data.</text>
</comment>
<dbReference type="EMBL" id="QPJY01000001">
    <property type="protein sequence ID" value="RCX33150.1"/>
    <property type="molecule type" value="Genomic_DNA"/>
</dbReference>
<keyword evidence="2" id="KW-1185">Reference proteome</keyword>
<reference evidence="1 2" key="1">
    <citation type="submission" date="2018-07" db="EMBL/GenBank/DDBJ databases">
        <title>Genomic Encyclopedia of Type Strains, Phase IV (KMG-IV): sequencing the most valuable type-strain genomes for metagenomic binning, comparative biology and taxonomic classification.</title>
        <authorList>
            <person name="Goeker M."/>
        </authorList>
    </citation>
    <scope>NUCLEOTIDE SEQUENCE [LARGE SCALE GENOMIC DNA]</scope>
    <source>
        <strain evidence="1 2">DSM 26407</strain>
    </source>
</reference>
<gene>
    <name evidence="1" type="ORF">DFQ59_101449</name>
</gene>